<keyword evidence="12" id="KW-0325">Glycoprotein</keyword>
<dbReference type="InterPro" id="IPR013783">
    <property type="entry name" value="Ig-like_fold"/>
</dbReference>
<evidence type="ECO:0000256" key="2">
    <source>
        <dbReference type="ARBA" id="ARBA00009752"/>
    </source>
</evidence>
<dbReference type="PANTHER" id="PTHR11890:SF10">
    <property type="entry name" value="X-LINKED INTERLEUKIN-1 RECEPTOR ACCESSORY PROTEIN-LIKE 2"/>
    <property type="match status" value="1"/>
</dbReference>
<keyword evidence="4" id="KW-0732">Signal</keyword>
<evidence type="ECO:0000256" key="1">
    <source>
        <dbReference type="ARBA" id="ARBA00004479"/>
    </source>
</evidence>
<evidence type="ECO:0000256" key="7">
    <source>
        <dbReference type="ARBA" id="ARBA00022989"/>
    </source>
</evidence>
<dbReference type="InterPro" id="IPR015621">
    <property type="entry name" value="IL-1_rcpt_fam"/>
</dbReference>
<dbReference type="GO" id="GO:0098978">
    <property type="term" value="C:glutamatergic synapse"/>
    <property type="evidence" value="ECO:0007669"/>
    <property type="project" value="Ensembl"/>
</dbReference>
<dbReference type="GO" id="GO:0016787">
    <property type="term" value="F:hydrolase activity"/>
    <property type="evidence" value="ECO:0007669"/>
    <property type="project" value="UniProtKB-KW"/>
</dbReference>
<dbReference type="InterPro" id="IPR007110">
    <property type="entry name" value="Ig-like_dom"/>
</dbReference>
<protein>
    <submittedName>
        <fullName evidence="17">Interleukin 1 receptor accessory protein like 2</fullName>
    </submittedName>
</protein>
<feature type="domain" description="Ig-like" evidence="16">
    <location>
        <begin position="21"/>
        <end position="107"/>
    </location>
</feature>
<dbReference type="FunFam" id="2.60.40.10:FF:000188">
    <property type="entry name" value="Interleukin-1 receptor accessory protein-like 1"/>
    <property type="match status" value="1"/>
</dbReference>
<dbReference type="SUPFAM" id="SSF48726">
    <property type="entry name" value="Immunoglobulin"/>
    <property type="match status" value="3"/>
</dbReference>
<evidence type="ECO:0000256" key="3">
    <source>
        <dbReference type="ARBA" id="ARBA00022692"/>
    </source>
</evidence>
<dbReference type="SUPFAM" id="SSF52200">
    <property type="entry name" value="Toll/Interleukin receptor TIR domain"/>
    <property type="match status" value="1"/>
</dbReference>
<evidence type="ECO:0000256" key="4">
    <source>
        <dbReference type="ARBA" id="ARBA00022729"/>
    </source>
</evidence>
<dbReference type="Ensembl" id="ENSTMTT00000033673.1">
    <property type="protein sequence ID" value="ENSTMTP00000032509.1"/>
    <property type="gene ID" value="ENSTMTG00000023232.1"/>
</dbReference>
<organism evidence="17 18">
    <name type="scientific">Terrapene triunguis</name>
    <name type="common">Three-toed box turtle</name>
    <dbReference type="NCBI Taxonomy" id="2587831"/>
    <lineage>
        <taxon>Eukaryota</taxon>
        <taxon>Metazoa</taxon>
        <taxon>Chordata</taxon>
        <taxon>Craniata</taxon>
        <taxon>Vertebrata</taxon>
        <taxon>Euteleostomi</taxon>
        <taxon>Archelosauria</taxon>
        <taxon>Testudinata</taxon>
        <taxon>Testudines</taxon>
        <taxon>Cryptodira</taxon>
        <taxon>Durocryptodira</taxon>
        <taxon>Testudinoidea</taxon>
        <taxon>Emydidae</taxon>
        <taxon>Terrapene</taxon>
    </lineage>
</organism>
<dbReference type="FunFam" id="2.60.40.10:FF:000220">
    <property type="entry name" value="X-linked interleukin-1 receptor accessory protein-like 1"/>
    <property type="match status" value="1"/>
</dbReference>
<feature type="domain" description="TIR" evidence="15">
    <location>
        <begin position="385"/>
        <end position="541"/>
    </location>
</feature>
<name>A0A674KJL6_9SAUR</name>
<evidence type="ECO:0000256" key="9">
    <source>
        <dbReference type="ARBA" id="ARBA00023136"/>
    </source>
</evidence>
<keyword evidence="6" id="KW-0378">Hydrolase</keyword>
<evidence type="ECO:0000256" key="8">
    <source>
        <dbReference type="ARBA" id="ARBA00023027"/>
    </source>
</evidence>
<reference evidence="17" key="1">
    <citation type="submission" date="2025-08" db="UniProtKB">
        <authorList>
            <consortium name="Ensembl"/>
        </authorList>
    </citation>
    <scope>IDENTIFICATION</scope>
</reference>
<feature type="transmembrane region" description="Helical" evidence="14">
    <location>
        <begin position="342"/>
        <end position="363"/>
    </location>
</feature>
<dbReference type="GO" id="GO:0016020">
    <property type="term" value="C:membrane"/>
    <property type="evidence" value="ECO:0007669"/>
    <property type="project" value="UniProtKB-SubCell"/>
</dbReference>
<evidence type="ECO:0000256" key="11">
    <source>
        <dbReference type="ARBA" id="ARBA00023170"/>
    </source>
</evidence>
<comment type="subcellular location">
    <subcellularLocation>
        <location evidence="1">Membrane</location>
        <topology evidence="1">Single-pass type I membrane protein</topology>
    </subcellularLocation>
</comment>
<evidence type="ECO:0000256" key="10">
    <source>
        <dbReference type="ARBA" id="ARBA00023157"/>
    </source>
</evidence>
<dbReference type="InterPro" id="IPR000157">
    <property type="entry name" value="TIR_dom"/>
</dbReference>
<dbReference type="Proteomes" id="UP000472274">
    <property type="component" value="Unplaced"/>
</dbReference>
<dbReference type="InterPro" id="IPR003599">
    <property type="entry name" value="Ig_sub"/>
</dbReference>
<evidence type="ECO:0000256" key="14">
    <source>
        <dbReference type="SAM" id="Phobius"/>
    </source>
</evidence>
<gene>
    <name evidence="17" type="primary">IL1RAPL2</name>
</gene>
<dbReference type="SMART" id="SM00255">
    <property type="entry name" value="TIR"/>
    <property type="match status" value="1"/>
</dbReference>
<dbReference type="PROSITE" id="PS50104">
    <property type="entry name" value="TIR"/>
    <property type="match status" value="1"/>
</dbReference>
<dbReference type="SMART" id="SM00409">
    <property type="entry name" value="IG"/>
    <property type="match status" value="3"/>
</dbReference>
<keyword evidence="5" id="KW-0677">Repeat</keyword>
<sequence>LSVDGCIDWSVDLKTYMALAGEPVRVKCALFYSYIRTNYSMAQSTGLRLMWYKNKGDLEEPIIFSEVRMSKDEDSIWFHSAELQDSGFYTCVLRNSTYCMKVSMSLTVAENESGLCYNSQIRYLEKSEVMKRKIISCPDIEDYKTSNQEPEVVWYKECKPKMWRSVVIQKGNTLLIQEVQEEDGGNYTCELKFEGKLIRRTTQLKVTALLTDKPPKPLFPVENQPSVIDVQLGKSPSGNNRLSFPMHDSPIFPPSIGGPFRSPPCWVSGRQPVAFCTLGDIILPFRLLKEHLGEKEVELTLTFDAVGEADLANYTCHVENRNGRKHASVLLRKKDLIYKIELAGGLGAILLLLILLVTIYKCYNIELMLFYRQNFGGDESMDDNKEYDAYLSYTKVDPDALDCDNNEEEQFALEILPDVLEKHYGYKLFIPDRDLIPSGTYIEDLTRCVEQSRRLIIVLTPDYVLRRGWSIFEMENRLHNMLVSGEIKVILIECTDLKGKVNYHEVESLKHTIKLLSVVKWKGPKSSKLNSKFWKRLVYEMPAKKKEVLSRRQVLDSAEQGLFGDLQTVPSLAMTGASATFVASQADLADYHQTDSMQMRHYCRGYEYDMSAATMPIASISNHHTYCNIPLTLLNGQLPLNNTMKDTQEFHRNNPLLPLSSQELSFTSDIW</sequence>
<dbReference type="AlphaFoldDB" id="A0A674KJL6"/>
<dbReference type="Pfam" id="PF13895">
    <property type="entry name" value="Ig_2"/>
    <property type="match status" value="1"/>
</dbReference>
<feature type="domain" description="Ig-like" evidence="16">
    <location>
        <begin position="135"/>
        <end position="207"/>
    </location>
</feature>
<evidence type="ECO:0000259" key="16">
    <source>
        <dbReference type="PROSITE" id="PS50835"/>
    </source>
</evidence>
<evidence type="ECO:0000256" key="13">
    <source>
        <dbReference type="ARBA" id="ARBA00023319"/>
    </source>
</evidence>
<evidence type="ECO:0000256" key="5">
    <source>
        <dbReference type="ARBA" id="ARBA00022737"/>
    </source>
</evidence>
<evidence type="ECO:0000256" key="6">
    <source>
        <dbReference type="ARBA" id="ARBA00022801"/>
    </source>
</evidence>
<dbReference type="GO" id="GO:1905606">
    <property type="term" value="P:regulation of presynapse assembly"/>
    <property type="evidence" value="ECO:0007669"/>
    <property type="project" value="Ensembl"/>
</dbReference>
<keyword evidence="10" id="KW-1015">Disulfide bond</keyword>
<dbReference type="PANTHER" id="PTHR11890">
    <property type="entry name" value="INTERLEUKIN-1 RECEPTOR FAMILY MEMBER"/>
    <property type="match status" value="1"/>
</dbReference>
<keyword evidence="11" id="KW-0675">Receptor</keyword>
<keyword evidence="18" id="KW-1185">Reference proteome</keyword>
<dbReference type="InterPro" id="IPR036179">
    <property type="entry name" value="Ig-like_dom_sf"/>
</dbReference>
<evidence type="ECO:0000256" key="12">
    <source>
        <dbReference type="ARBA" id="ARBA00023180"/>
    </source>
</evidence>
<proteinExistence type="inferred from homology"/>
<comment type="similarity">
    <text evidence="2">Belongs to the interleukin-1 receptor family.</text>
</comment>
<accession>A0A674KJL6</accession>
<reference evidence="17" key="2">
    <citation type="submission" date="2025-09" db="UniProtKB">
        <authorList>
            <consortium name="Ensembl"/>
        </authorList>
    </citation>
    <scope>IDENTIFICATION</scope>
</reference>
<evidence type="ECO:0000259" key="15">
    <source>
        <dbReference type="PROSITE" id="PS50104"/>
    </source>
</evidence>
<keyword evidence="3 14" id="KW-0812">Transmembrane</keyword>
<dbReference type="Gene3D" id="3.40.50.10140">
    <property type="entry name" value="Toll/interleukin-1 receptor homology (TIR) domain"/>
    <property type="match status" value="1"/>
</dbReference>
<dbReference type="Pfam" id="PF01582">
    <property type="entry name" value="TIR"/>
    <property type="match status" value="1"/>
</dbReference>
<dbReference type="PROSITE" id="PS50835">
    <property type="entry name" value="IG_LIKE"/>
    <property type="match status" value="2"/>
</dbReference>
<dbReference type="GO" id="GO:0007165">
    <property type="term" value="P:signal transduction"/>
    <property type="evidence" value="ECO:0007669"/>
    <property type="project" value="InterPro"/>
</dbReference>
<evidence type="ECO:0000313" key="17">
    <source>
        <dbReference type="Ensembl" id="ENSTMTP00000032509.1"/>
    </source>
</evidence>
<dbReference type="InParanoid" id="A0A674KJL6"/>
<keyword evidence="13" id="KW-0393">Immunoglobulin domain</keyword>
<dbReference type="InterPro" id="IPR035897">
    <property type="entry name" value="Toll_tir_struct_dom_sf"/>
</dbReference>
<dbReference type="GeneTree" id="ENSGT01150000286976"/>
<dbReference type="PRINTS" id="PR01537">
    <property type="entry name" value="INTRLKN1R1F"/>
</dbReference>
<keyword evidence="7 14" id="KW-1133">Transmembrane helix</keyword>
<keyword evidence="9 14" id="KW-0472">Membrane</keyword>
<dbReference type="Gene3D" id="2.60.40.10">
    <property type="entry name" value="Immunoglobulins"/>
    <property type="match status" value="3"/>
</dbReference>
<evidence type="ECO:0000313" key="18">
    <source>
        <dbReference type="Proteomes" id="UP000472274"/>
    </source>
</evidence>
<dbReference type="FunFam" id="3.40.50.10140:FF:000004">
    <property type="entry name" value="X-linked interleukin-1 receptor accessory protein-like 1"/>
    <property type="match status" value="1"/>
</dbReference>
<keyword evidence="8" id="KW-0520">NAD</keyword>
<dbReference type="CDD" id="cd05896">
    <property type="entry name" value="Ig1_IL1RAPL-1_like"/>
    <property type="match status" value="1"/>
</dbReference>
<dbReference type="CDD" id="cd05757">
    <property type="entry name" value="Ig2_IL1R-like"/>
    <property type="match status" value="1"/>
</dbReference>